<sequence>MEYRNSTAQHNTARNRTAHAQHVRMCELELWLCLAVLGAGGGGIGQSSVEAQGPGVGMEEEGSVRERVCRSISG</sequence>
<accession>A0A428UA90</accession>
<dbReference type="AlphaFoldDB" id="A0A428UA90"/>
<evidence type="ECO:0000313" key="1">
    <source>
        <dbReference type="EMBL" id="RSM11118.1"/>
    </source>
</evidence>
<protein>
    <submittedName>
        <fullName evidence="1">Uncharacterized protein</fullName>
    </submittedName>
</protein>
<name>A0A428UA90_9HYPO</name>
<gene>
    <name evidence="1" type="ORF">CDV31_006904</name>
</gene>
<reference evidence="1 2" key="1">
    <citation type="submission" date="2017-06" db="EMBL/GenBank/DDBJ databases">
        <title>Cmopartive genomic analysis of Ambrosia Fusariam Clade fungi.</title>
        <authorList>
            <person name="Stajich J.E."/>
            <person name="Carrillo J."/>
            <person name="Kijimoto T."/>
            <person name="Eskalen A."/>
            <person name="O'Donnell K."/>
            <person name="Kasson M."/>
        </authorList>
    </citation>
    <scope>NUCLEOTIDE SEQUENCE [LARGE SCALE GENOMIC DNA]</scope>
    <source>
        <strain evidence="1 2">NRRL 20438</strain>
    </source>
</reference>
<dbReference type="Proteomes" id="UP000288429">
    <property type="component" value="Unassembled WGS sequence"/>
</dbReference>
<proteinExistence type="predicted"/>
<organism evidence="1 2">
    <name type="scientific">Fusarium ambrosium</name>
    <dbReference type="NCBI Taxonomy" id="131363"/>
    <lineage>
        <taxon>Eukaryota</taxon>
        <taxon>Fungi</taxon>
        <taxon>Dikarya</taxon>
        <taxon>Ascomycota</taxon>
        <taxon>Pezizomycotina</taxon>
        <taxon>Sordariomycetes</taxon>
        <taxon>Hypocreomycetidae</taxon>
        <taxon>Hypocreales</taxon>
        <taxon>Nectriaceae</taxon>
        <taxon>Fusarium</taxon>
        <taxon>Fusarium solani species complex</taxon>
    </lineage>
</organism>
<dbReference type="EMBL" id="NIZV01000081">
    <property type="protein sequence ID" value="RSM11118.1"/>
    <property type="molecule type" value="Genomic_DNA"/>
</dbReference>
<evidence type="ECO:0000313" key="2">
    <source>
        <dbReference type="Proteomes" id="UP000288429"/>
    </source>
</evidence>
<comment type="caution">
    <text evidence="1">The sequence shown here is derived from an EMBL/GenBank/DDBJ whole genome shotgun (WGS) entry which is preliminary data.</text>
</comment>
<keyword evidence="2" id="KW-1185">Reference proteome</keyword>